<organism evidence="1 2">
    <name type="scientific">Actinocorallia herbida</name>
    <dbReference type="NCBI Taxonomy" id="58109"/>
    <lineage>
        <taxon>Bacteria</taxon>
        <taxon>Bacillati</taxon>
        <taxon>Actinomycetota</taxon>
        <taxon>Actinomycetes</taxon>
        <taxon>Streptosporangiales</taxon>
        <taxon>Thermomonosporaceae</taxon>
        <taxon>Actinocorallia</taxon>
    </lineage>
</organism>
<proteinExistence type="predicted"/>
<dbReference type="AlphaFoldDB" id="A0A3N1CMV1"/>
<dbReference type="RefSeq" id="WP_123661637.1">
    <property type="nucleotide sequence ID" value="NZ_RJKE01000001.1"/>
</dbReference>
<reference evidence="1 2" key="1">
    <citation type="submission" date="2018-11" db="EMBL/GenBank/DDBJ databases">
        <title>Sequencing the genomes of 1000 actinobacteria strains.</title>
        <authorList>
            <person name="Klenk H.-P."/>
        </authorList>
    </citation>
    <scope>NUCLEOTIDE SEQUENCE [LARGE SCALE GENOMIC DNA]</scope>
    <source>
        <strain evidence="1 2">DSM 44254</strain>
    </source>
</reference>
<protein>
    <submittedName>
        <fullName evidence="1">Uncharacterized protein</fullName>
    </submittedName>
</protein>
<sequence length="110" mass="12043">MSTDTPSPARPTLDDSKVSDIADQLAAVFLANRWIWMSDITGSSQPLLYVPDVVDIGRSIRESVAALTEPGCNVSSGRISVTWEYDEARPEDQQFRVSLDLGSITLSELN</sequence>
<accession>A0A3N1CMV1</accession>
<dbReference type="Proteomes" id="UP000272400">
    <property type="component" value="Unassembled WGS sequence"/>
</dbReference>
<comment type="caution">
    <text evidence="1">The sequence shown here is derived from an EMBL/GenBank/DDBJ whole genome shotgun (WGS) entry which is preliminary data.</text>
</comment>
<evidence type="ECO:0000313" key="2">
    <source>
        <dbReference type="Proteomes" id="UP000272400"/>
    </source>
</evidence>
<dbReference type="EMBL" id="RJKE01000001">
    <property type="protein sequence ID" value="ROO82632.1"/>
    <property type="molecule type" value="Genomic_DNA"/>
</dbReference>
<name>A0A3N1CMV1_9ACTN</name>
<evidence type="ECO:0000313" key="1">
    <source>
        <dbReference type="EMBL" id="ROO82632.1"/>
    </source>
</evidence>
<gene>
    <name evidence="1" type="ORF">EDD29_0113</name>
</gene>
<keyword evidence="2" id="KW-1185">Reference proteome</keyword>